<evidence type="ECO:0000256" key="5">
    <source>
        <dbReference type="ARBA" id="ARBA00023242"/>
    </source>
</evidence>
<dbReference type="PANTHER" id="PTHR23415">
    <property type="entry name" value="CYCLIN-DEPENDENT KINASES REGULATORY SUBUNIT/60S RIBOSOME SUBUNIT BIOGENESIS PROTEIN NIP7"/>
    <property type="match status" value="1"/>
</dbReference>
<dbReference type="Pfam" id="PF03657">
    <property type="entry name" value="UPF0113"/>
    <property type="match status" value="1"/>
</dbReference>
<evidence type="ECO:0000256" key="2">
    <source>
        <dbReference type="ARBA" id="ARBA00009895"/>
    </source>
</evidence>
<dbReference type="CDD" id="cd21151">
    <property type="entry name" value="PUA_Nip7-like"/>
    <property type="match status" value="1"/>
</dbReference>
<evidence type="ECO:0000256" key="6">
    <source>
        <dbReference type="PIRNR" id="PIRNR017190"/>
    </source>
</evidence>
<dbReference type="InterPro" id="IPR036974">
    <property type="entry name" value="PUA_sf"/>
</dbReference>
<dbReference type="InterPro" id="IPR015947">
    <property type="entry name" value="PUA-like_sf"/>
</dbReference>
<comment type="subcellular location">
    <subcellularLocation>
        <location evidence="1">Nucleus</location>
        <location evidence="1">Nucleolus</location>
    </subcellularLocation>
</comment>
<dbReference type="Pfam" id="PF17833">
    <property type="entry name" value="pre-PUA_NIP7"/>
    <property type="match status" value="1"/>
</dbReference>
<dbReference type="AlphaFoldDB" id="A0A1J4MPY2"/>
<dbReference type="GeneID" id="92365257"/>
<comment type="function">
    <text evidence="6">Required for proper 27S pre-rRNA processing and 60S ribosome subunit assembly.</text>
</comment>
<keyword evidence="9" id="KW-1185">Reference proteome</keyword>
<sequence length="180" mass="20277">MRPLTEDETKILFQKLSIYIGGNLMSLIDREDETYVFRLHKERVFYMSESTAKVASLVPKKSLLSMGVCLGKFTKSKKFRLGITALQHLARLTTNKVWVKAGGEQSYIYGNHVIKRHIGRMTDGLSNNMGVIICSMDEIPLGFGILAKSSSEVKTADAENIIVYHQTDIGEYLREEADLI</sequence>
<gene>
    <name evidence="8" type="ORF">cand_010720</name>
</gene>
<dbReference type="PIRSF" id="PIRSF017190">
    <property type="entry name" value="Rbsml_synth_fac_NIP7"/>
    <property type="match status" value="1"/>
</dbReference>
<dbReference type="CDD" id="cd21146">
    <property type="entry name" value="Nip7_N_euk"/>
    <property type="match status" value="1"/>
</dbReference>
<keyword evidence="4 6" id="KW-0694">RNA-binding</keyword>
<dbReference type="InterPro" id="IPR005155">
    <property type="entry name" value="UPF0113_PUA"/>
</dbReference>
<dbReference type="InterPro" id="IPR040598">
    <property type="entry name" value="NIP7_N"/>
</dbReference>
<evidence type="ECO:0000256" key="1">
    <source>
        <dbReference type="ARBA" id="ARBA00004604"/>
    </source>
</evidence>
<organism evidence="8 9">
    <name type="scientific">Cryptosporidium andersoni</name>
    <dbReference type="NCBI Taxonomy" id="117008"/>
    <lineage>
        <taxon>Eukaryota</taxon>
        <taxon>Sar</taxon>
        <taxon>Alveolata</taxon>
        <taxon>Apicomplexa</taxon>
        <taxon>Conoidasida</taxon>
        <taxon>Coccidia</taxon>
        <taxon>Eucoccidiorida</taxon>
        <taxon>Eimeriorina</taxon>
        <taxon>Cryptosporidiidae</taxon>
        <taxon>Cryptosporidium</taxon>
    </lineage>
</organism>
<feature type="domain" description="PUA" evidence="7">
    <location>
        <begin position="95"/>
        <end position="174"/>
    </location>
</feature>
<evidence type="ECO:0000256" key="3">
    <source>
        <dbReference type="ARBA" id="ARBA00022517"/>
    </source>
</evidence>
<dbReference type="SUPFAM" id="SSF88697">
    <property type="entry name" value="PUA domain-like"/>
    <property type="match status" value="1"/>
</dbReference>
<dbReference type="SMART" id="SM00359">
    <property type="entry name" value="PUA"/>
    <property type="match status" value="1"/>
</dbReference>
<dbReference type="Gene3D" id="3.10.450.220">
    <property type="match status" value="1"/>
</dbReference>
<dbReference type="OrthoDB" id="27490at2759"/>
<comment type="subunit">
    <text evidence="6">Interacts with pre-ribosome complex.</text>
</comment>
<dbReference type="GO" id="GO:0003723">
    <property type="term" value="F:RNA binding"/>
    <property type="evidence" value="ECO:0007669"/>
    <property type="project" value="UniProtKB-KW"/>
</dbReference>
<name>A0A1J4MPY2_9CRYT</name>
<evidence type="ECO:0000256" key="4">
    <source>
        <dbReference type="ARBA" id="ARBA00022884"/>
    </source>
</evidence>
<dbReference type="InterPro" id="IPR016686">
    <property type="entry name" value="Ribosomal_synth_fac_NIP7"/>
</dbReference>
<dbReference type="PROSITE" id="PS50890">
    <property type="entry name" value="PUA"/>
    <property type="match status" value="1"/>
</dbReference>
<dbReference type="SUPFAM" id="SSF88802">
    <property type="entry name" value="Pre-PUA domain"/>
    <property type="match status" value="1"/>
</dbReference>
<dbReference type="InterPro" id="IPR002478">
    <property type="entry name" value="PUA"/>
</dbReference>
<comment type="caution">
    <text evidence="8">The sequence shown here is derived from an EMBL/GenBank/DDBJ whole genome shotgun (WGS) entry which is preliminary data.</text>
</comment>
<dbReference type="FunFam" id="2.30.130.10:FF:000002">
    <property type="entry name" value="60S ribosome subunit biogenesis protein NIP7 homolog"/>
    <property type="match status" value="1"/>
</dbReference>
<dbReference type="Gene3D" id="2.30.130.10">
    <property type="entry name" value="PUA domain"/>
    <property type="match status" value="1"/>
</dbReference>
<dbReference type="Proteomes" id="UP000186804">
    <property type="component" value="Unassembled WGS sequence"/>
</dbReference>
<reference evidence="8 9" key="1">
    <citation type="submission" date="2016-10" db="EMBL/GenBank/DDBJ databases">
        <title>Reductive evolution of mitochondrial metabolism and differential evolution of invasion-related proteins in Cryptosporidium.</title>
        <authorList>
            <person name="Liu S."/>
            <person name="Roellig D.M."/>
            <person name="Guo Y."/>
            <person name="Li N."/>
            <person name="Frace M.A."/>
            <person name="Tang K."/>
            <person name="Zhang L."/>
            <person name="Feng Y."/>
            <person name="Xiao L."/>
        </authorList>
    </citation>
    <scope>NUCLEOTIDE SEQUENCE [LARGE SCALE GENOMIC DNA]</scope>
    <source>
        <strain evidence="8">30847</strain>
    </source>
</reference>
<proteinExistence type="inferred from homology"/>
<evidence type="ECO:0000313" key="8">
    <source>
        <dbReference type="EMBL" id="OII76314.1"/>
    </source>
</evidence>
<accession>A0A1J4MPY2</accession>
<comment type="similarity">
    <text evidence="2 6">Belongs to the NIP7 family.</text>
</comment>
<dbReference type="VEuPathDB" id="CryptoDB:cand_010720"/>
<keyword evidence="3 6" id="KW-0690">Ribosome biogenesis</keyword>
<dbReference type="GO" id="GO:0042255">
    <property type="term" value="P:ribosome assembly"/>
    <property type="evidence" value="ECO:0007669"/>
    <property type="project" value="InterPro"/>
</dbReference>
<protein>
    <recommendedName>
        <fullName evidence="6">60S ribosome subunit biogenesis protein NIP7 homolog</fullName>
    </recommendedName>
</protein>
<dbReference type="RefSeq" id="XP_067068160.1">
    <property type="nucleotide sequence ID" value="XM_067211311.1"/>
</dbReference>
<evidence type="ECO:0000313" key="9">
    <source>
        <dbReference type="Proteomes" id="UP000186804"/>
    </source>
</evidence>
<keyword evidence="5 6" id="KW-0539">Nucleus</keyword>
<evidence type="ECO:0000259" key="7">
    <source>
        <dbReference type="SMART" id="SM00359"/>
    </source>
</evidence>
<dbReference type="InterPro" id="IPR055359">
    <property type="entry name" value="Nip7_N_euk"/>
</dbReference>
<dbReference type="FunFam" id="3.10.450.220:FF:000001">
    <property type="entry name" value="60S ribosome subunit biogenesis protein NIP7 homolog"/>
    <property type="match status" value="1"/>
</dbReference>
<dbReference type="GO" id="GO:0005730">
    <property type="term" value="C:nucleolus"/>
    <property type="evidence" value="ECO:0007669"/>
    <property type="project" value="UniProtKB-SubCell"/>
</dbReference>
<dbReference type="EMBL" id="LRBS01000067">
    <property type="protein sequence ID" value="OII76314.1"/>
    <property type="molecule type" value="Genomic_DNA"/>
</dbReference>